<dbReference type="RefSeq" id="WP_247346685.1">
    <property type="nucleotide sequence ID" value="NZ_CP095550.1"/>
</dbReference>
<gene>
    <name evidence="1" type="ORF">ACFSKK_15675</name>
</gene>
<evidence type="ECO:0000313" key="2">
    <source>
        <dbReference type="Proteomes" id="UP001597318"/>
    </source>
</evidence>
<protein>
    <submittedName>
        <fullName evidence="1">Uncharacterized protein</fullName>
    </submittedName>
</protein>
<proteinExistence type="predicted"/>
<keyword evidence="2" id="KW-1185">Reference proteome</keyword>
<reference evidence="2" key="1">
    <citation type="journal article" date="2019" name="Int. J. Syst. Evol. Microbiol.">
        <title>The Global Catalogue of Microorganisms (GCM) 10K type strain sequencing project: providing services to taxonomists for standard genome sequencing and annotation.</title>
        <authorList>
            <consortium name="The Broad Institute Genomics Platform"/>
            <consortium name="The Broad Institute Genome Sequencing Center for Infectious Disease"/>
            <person name="Wu L."/>
            <person name="Ma J."/>
        </authorList>
    </citation>
    <scope>NUCLEOTIDE SEQUENCE [LARGE SCALE GENOMIC DNA]</scope>
    <source>
        <strain evidence="2">CGMCC 1.15474</strain>
    </source>
</reference>
<evidence type="ECO:0000313" key="1">
    <source>
        <dbReference type="EMBL" id="MFD2215130.1"/>
    </source>
</evidence>
<dbReference type="Proteomes" id="UP001597318">
    <property type="component" value="Unassembled WGS sequence"/>
</dbReference>
<comment type="caution">
    <text evidence="1">The sequence shown here is derived from an EMBL/GenBank/DDBJ whole genome shotgun (WGS) entry which is preliminary data.</text>
</comment>
<sequence length="60" mass="6887">MNSPIFYEIGLFFCYGKPKQGVNFLILEMKTIMTVRMKGDGLHKGDEDHYGVSKKGRWSS</sequence>
<accession>A0ABW5C2H2</accession>
<name>A0ABW5C2H2_9BACI</name>
<dbReference type="EMBL" id="JBHUIK010000003">
    <property type="protein sequence ID" value="MFD2215130.1"/>
    <property type="molecule type" value="Genomic_DNA"/>
</dbReference>
<organism evidence="1 2">
    <name type="scientific">Metabacillus endolithicus</name>
    <dbReference type="NCBI Taxonomy" id="1535204"/>
    <lineage>
        <taxon>Bacteria</taxon>
        <taxon>Bacillati</taxon>
        <taxon>Bacillota</taxon>
        <taxon>Bacilli</taxon>
        <taxon>Bacillales</taxon>
        <taxon>Bacillaceae</taxon>
        <taxon>Metabacillus</taxon>
    </lineage>
</organism>